<evidence type="ECO:0000313" key="9">
    <source>
        <dbReference type="EMBL" id="KRX05100.1"/>
    </source>
</evidence>
<dbReference type="EC" id="2.7.11.1" evidence="1"/>
<feature type="compositionally biased region" description="Polar residues" evidence="7">
    <location>
        <begin position="400"/>
        <end position="413"/>
    </location>
</feature>
<keyword evidence="2 5" id="KW-0547">Nucleotide-binding</keyword>
<evidence type="ECO:0000259" key="8">
    <source>
        <dbReference type="PROSITE" id="PS50011"/>
    </source>
</evidence>
<dbReference type="InterPro" id="IPR050235">
    <property type="entry name" value="CK1_Ser-Thr_kinase"/>
</dbReference>
<dbReference type="FunFam" id="1.10.510.10:FF:001033">
    <property type="entry name" value="Uncharacterized protein"/>
    <property type="match status" value="1"/>
</dbReference>
<dbReference type="InParanoid" id="A0A0V0QS66"/>
<feature type="compositionally biased region" description="Polar residues" evidence="7">
    <location>
        <begin position="353"/>
        <end position="374"/>
    </location>
</feature>
<dbReference type="InterPro" id="IPR008271">
    <property type="entry name" value="Ser/Thr_kinase_AS"/>
</dbReference>
<feature type="binding site" evidence="5">
    <location>
        <position position="43"/>
    </location>
    <ligand>
        <name>ATP</name>
        <dbReference type="ChEBI" id="CHEBI:30616"/>
    </ligand>
</feature>
<evidence type="ECO:0000256" key="2">
    <source>
        <dbReference type="ARBA" id="ARBA00022741"/>
    </source>
</evidence>
<dbReference type="AlphaFoldDB" id="A0A0V0QS66"/>
<keyword evidence="9" id="KW-0418">Kinase</keyword>
<sequence length="485" mass="56522">MDAKLKNCTFGENYKLGKKLGAGAFGDIYTATDKNTNEQYACKVEKATSKHPQIFFEAKLYNYLNHDQRSDKGFPKIYHCGTEHGYNVMIMDQLGSSLEDLFQQQKKKFSLKTVCLLAEQLIDRIEFIHSKCFLHRDIKPDNFLMGKGKKANKVYMIDLGLAKKYIQKDGKHIPYKEHKNLTGTARYASVNTHIGIEQARRDDLESLGYVLMYFLRGVLPWQNLKPNGNKKDKYEMIMNKKMSTSVESLCKGFPQQFVHYFQYCKNLKFEDKPDYTYLRYLFKDIMKQYGYEHDYVYDWTRKDISHSNRESGTEITKPPLLKNSQNNLNNNNIAPNNKIRNYNYGGENIYSKQINNTHSGNHLNNSIQKMNSKPNLREDSQQQKQQPLIQQHRQQYPLGTKNTNQINNYYSGNKQREPTPKRNNRIYNTTANNSGKKVQQNNSNGYLYTSSSNRQAQQNIKSSLYNNISQSRVPNPRIVVNKATR</sequence>
<organism evidence="9 10">
    <name type="scientific">Pseudocohnilembus persalinus</name>
    <name type="common">Ciliate</name>
    <dbReference type="NCBI Taxonomy" id="266149"/>
    <lineage>
        <taxon>Eukaryota</taxon>
        <taxon>Sar</taxon>
        <taxon>Alveolata</taxon>
        <taxon>Ciliophora</taxon>
        <taxon>Intramacronucleata</taxon>
        <taxon>Oligohymenophorea</taxon>
        <taxon>Scuticociliatia</taxon>
        <taxon>Philasterida</taxon>
        <taxon>Pseudocohnilembidae</taxon>
        <taxon>Pseudocohnilembus</taxon>
    </lineage>
</organism>
<dbReference type="PANTHER" id="PTHR11909">
    <property type="entry name" value="CASEIN KINASE-RELATED"/>
    <property type="match status" value="1"/>
</dbReference>
<dbReference type="PROSITE" id="PS00107">
    <property type="entry name" value="PROTEIN_KINASE_ATP"/>
    <property type="match status" value="1"/>
</dbReference>
<name>A0A0V0QS66_PSEPJ</name>
<feature type="region of interest" description="Disordered" evidence="7">
    <location>
        <begin position="353"/>
        <end position="454"/>
    </location>
</feature>
<evidence type="ECO:0000256" key="6">
    <source>
        <dbReference type="RuleBase" id="RU000304"/>
    </source>
</evidence>
<dbReference type="SUPFAM" id="SSF56112">
    <property type="entry name" value="Protein kinase-like (PK-like)"/>
    <property type="match status" value="1"/>
</dbReference>
<evidence type="ECO:0000256" key="5">
    <source>
        <dbReference type="PROSITE-ProRule" id="PRU10141"/>
    </source>
</evidence>
<evidence type="ECO:0000313" key="10">
    <source>
        <dbReference type="Proteomes" id="UP000054937"/>
    </source>
</evidence>
<dbReference type="OMA" id="RVQAGYE"/>
<evidence type="ECO:0000256" key="1">
    <source>
        <dbReference type="ARBA" id="ARBA00012513"/>
    </source>
</evidence>
<feature type="compositionally biased region" description="Low complexity" evidence="7">
    <location>
        <begin position="382"/>
        <end position="395"/>
    </location>
</feature>
<dbReference type="InterPro" id="IPR011009">
    <property type="entry name" value="Kinase-like_dom_sf"/>
</dbReference>
<evidence type="ECO:0000256" key="7">
    <source>
        <dbReference type="SAM" id="MobiDB-lite"/>
    </source>
</evidence>
<dbReference type="Gene3D" id="1.10.510.10">
    <property type="entry name" value="Transferase(Phosphotransferase) domain 1"/>
    <property type="match status" value="1"/>
</dbReference>
<dbReference type="GO" id="GO:0005524">
    <property type="term" value="F:ATP binding"/>
    <property type="evidence" value="ECO:0007669"/>
    <property type="project" value="UniProtKB-UniRule"/>
</dbReference>
<reference evidence="9 10" key="1">
    <citation type="journal article" date="2015" name="Sci. Rep.">
        <title>Genome of the facultative scuticociliatosis pathogen Pseudocohnilembus persalinus provides insight into its virulence through horizontal gene transfer.</title>
        <authorList>
            <person name="Xiong J."/>
            <person name="Wang G."/>
            <person name="Cheng J."/>
            <person name="Tian M."/>
            <person name="Pan X."/>
            <person name="Warren A."/>
            <person name="Jiang C."/>
            <person name="Yuan D."/>
            <person name="Miao W."/>
        </authorList>
    </citation>
    <scope>NUCLEOTIDE SEQUENCE [LARGE SCALE GENOMIC DNA]</scope>
    <source>
        <strain evidence="9">36N120E</strain>
    </source>
</reference>
<feature type="domain" description="Protein kinase" evidence="8">
    <location>
        <begin position="14"/>
        <end position="296"/>
    </location>
</feature>
<feature type="compositionally biased region" description="Polar residues" evidence="7">
    <location>
        <begin position="425"/>
        <end position="454"/>
    </location>
</feature>
<dbReference type="InterPro" id="IPR000719">
    <property type="entry name" value="Prot_kinase_dom"/>
</dbReference>
<feature type="region of interest" description="Disordered" evidence="7">
    <location>
        <begin position="309"/>
        <end position="339"/>
    </location>
</feature>
<dbReference type="CDD" id="cd14016">
    <property type="entry name" value="STKc_CK1"/>
    <property type="match status" value="1"/>
</dbReference>
<keyword evidence="10" id="KW-1185">Reference proteome</keyword>
<keyword evidence="9" id="KW-0808">Transferase</keyword>
<evidence type="ECO:0000256" key="3">
    <source>
        <dbReference type="ARBA" id="ARBA00022840"/>
    </source>
</evidence>
<dbReference type="SMART" id="SM00220">
    <property type="entry name" value="S_TKc"/>
    <property type="match status" value="1"/>
</dbReference>
<accession>A0A0V0QS66</accession>
<dbReference type="Pfam" id="PF00069">
    <property type="entry name" value="Pkinase"/>
    <property type="match status" value="1"/>
</dbReference>
<gene>
    <name evidence="9" type="ORF">PPERSA_06734</name>
</gene>
<dbReference type="PROSITE" id="PS00108">
    <property type="entry name" value="PROTEIN_KINASE_ST"/>
    <property type="match status" value="1"/>
</dbReference>
<keyword evidence="3 5" id="KW-0067">ATP-binding</keyword>
<evidence type="ECO:0000256" key="4">
    <source>
        <dbReference type="ARBA" id="ARBA00023860"/>
    </source>
</evidence>
<proteinExistence type="inferred from homology"/>
<dbReference type="InterPro" id="IPR017441">
    <property type="entry name" value="Protein_kinase_ATP_BS"/>
</dbReference>
<dbReference type="GO" id="GO:0004674">
    <property type="term" value="F:protein serine/threonine kinase activity"/>
    <property type="evidence" value="ECO:0007669"/>
    <property type="project" value="UniProtKB-KW"/>
</dbReference>
<dbReference type="EMBL" id="LDAU01000110">
    <property type="protein sequence ID" value="KRX05100.1"/>
    <property type="molecule type" value="Genomic_DNA"/>
</dbReference>
<feature type="compositionally biased region" description="Low complexity" evidence="7">
    <location>
        <begin position="317"/>
        <end position="339"/>
    </location>
</feature>
<keyword evidence="6" id="KW-0723">Serine/threonine-protein kinase</keyword>
<dbReference type="Proteomes" id="UP000054937">
    <property type="component" value="Unassembled WGS sequence"/>
</dbReference>
<protein>
    <recommendedName>
        <fullName evidence="4">Casein kinase I</fullName>
        <ecNumber evidence="1">2.7.11.1</ecNumber>
    </recommendedName>
</protein>
<dbReference type="PROSITE" id="PS50011">
    <property type="entry name" value="PROTEIN_KINASE_DOM"/>
    <property type="match status" value="1"/>
</dbReference>
<comment type="caution">
    <text evidence="9">The sequence shown here is derived from an EMBL/GenBank/DDBJ whole genome shotgun (WGS) entry which is preliminary data.</text>
</comment>
<comment type="similarity">
    <text evidence="6">Belongs to the protein kinase superfamily.</text>
</comment>